<dbReference type="PANTHER" id="PTHR43046">
    <property type="entry name" value="GDP-MANNOSE MANNOSYL HYDROLASE"/>
    <property type="match status" value="1"/>
</dbReference>
<dbReference type="Proteomes" id="UP000034246">
    <property type="component" value="Unassembled WGS sequence"/>
</dbReference>
<dbReference type="PROSITE" id="PS00893">
    <property type="entry name" value="NUDIX_BOX"/>
    <property type="match status" value="1"/>
</dbReference>
<evidence type="ECO:0000313" key="5">
    <source>
        <dbReference type="EMBL" id="KKR11394.1"/>
    </source>
</evidence>
<dbReference type="PRINTS" id="PR00502">
    <property type="entry name" value="NUDIXFAMILY"/>
</dbReference>
<gene>
    <name evidence="5" type="ORF">UT39_C0008G0027</name>
</gene>
<dbReference type="InterPro" id="IPR020476">
    <property type="entry name" value="Nudix_hydrolase"/>
</dbReference>
<name>A0A0G0N5B2_9BACT</name>
<dbReference type="SUPFAM" id="SSF55811">
    <property type="entry name" value="Nudix"/>
    <property type="match status" value="1"/>
</dbReference>
<dbReference type="InterPro" id="IPR015797">
    <property type="entry name" value="NUDIX_hydrolase-like_dom_sf"/>
</dbReference>
<dbReference type="PROSITE" id="PS51462">
    <property type="entry name" value="NUDIX"/>
    <property type="match status" value="1"/>
</dbReference>
<dbReference type="GO" id="GO:0016787">
    <property type="term" value="F:hydrolase activity"/>
    <property type="evidence" value="ECO:0007669"/>
    <property type="project" value="UniProtKB-KW"/>
</dbReference>
<keyword evidence="2 3" id="KW-0378">Hydrolase</keyword>
<protein>
    <submittedName>
        <fullName evidence="5">ADP-ribose pyrophosphatase</fullName>
    </submittedName>
</protein>
<evidence type="ECO:0000256" key="1">
    <source>
        <dbReference type="ARBA" id="ARBA00001946"/>
    </source>
</evidence>
<comment type="similarity">
    <text evidence="3">Belongs to the Nudix hydrolase family.</text>
</comment>
<comment type="caution">
    <text evidence="5">The sequence shown here is derived from an EMBL/GenBank/DDBJ whole genome shotgun (WGS) entry which is preliminary data.</text>
</comment>
<sequence length="152" mass="17918">MIEATSIYGNKIKIPKDKFQFRTSAYGIIRHEGKILLVNTRSSGKWFFPGGEVEIGESLEDAIKREALEETGIEIKVEKFLTFKESFFYYDPLDKAWQNYGFFYICKPKSFDLSEENQVEFDEAEKPKWVEFDKLRVEDFQPPANEIFQLLF</sequence>
<comment type="cofactor">
    <cofactor evidence="1">
        <name>Mg(2+)</name>
        <dbReference type="ChEBI" id="CHEBI:18420"/>
    </cofactor>
</comment>
<organism evidence="5 6">
    <name type="scientific">Candidatus Woesebacteria bacterium GW2011_GWA1_39_21</name>
    <dbReference type="NCBI Taxonomy" id="1618550"/>
    <lineage>
        <taxon>Bacteria</taxon>
        <taxon>Candidatus Woeseibacteriota</taxon>
    </lineage>
</organism>
<dbReference type="Gene3D" id="3.90.79.10">
    <property type="entry name" value="Nucleoside Triphosphate Pyrophosphohydrolase"/>
    <property type="match status" value="1"/>
</dbReference>
<evidence type="ECO:0000256" key="3">
    <source>
        <dbReference type="RuleBase" id="RU003476"/>
    </source>
</evidence>
<dbReference type="AlphaFoldDB" id="A0A0G0N5B2"/>
<dbReference type="EMBL" id="LBWP01000008">
    <property type="protein sequence ID" value="KKR11394.1"/>
    <property type="molecule type" value="Genomic_DNA"/>
</dbReference>
<dbReference type="InterPro" id="IPR000086">
    <property type="entry name" value="NUDIX_hydrolase_dom"/>
</dbReference>
<dbReference type="InterPro" id="IPR020084">
    <property type="entry name" value="NUDIX_hydrolase_CS"/>
</dbReference>
<evidence type="ECO:0000313" key="6">
    <source>
        <dbReference type="Proteomes" id="UP000034246"/>
    </source>
</evidence>
<evidence type="ECO:0000259" key="4">
    <source>
        <dbReference type="PROSITE" id="PS51462"/>
    </source>
</evidence>
<proteinExistence type="inferred from homology"/>
<reference evidence="5 6" key="1">
    <citation type="journal article" date="2015" name="Nature">
        <title>rRNA introns, odd ribosomes, and small enigmatic genomes across a large radiation of phyla.</title>
        <authorList>
            <person name="Brown C.T."/>
            <person name="Hug L.A."/>
            <person name="Thomas B.C."/>
            <person name="Sharon I."/>
            <person name="Castelle C.J."/>
            <person name="Singh A."/>
            <person name="Wilkins M.J."/>
            <person name="Williams K.H."/>
            <person name="Banfield J.F."/>
        </authorList>
    </citation>
    <scope>NUCLEOTIDE SEQUENCE [LARGE SCALE GENOMIC DNA]</scope>
</reference>
<dbReference type="PANTHER" id="PTHR43046:SF14">
    <property type="entry name" value="MUTT_NUDIX FAMILY PROTEIN"/>
    <property type="match status" value="1"/>
</dbReference>
<accession>A0A0G0N5B2</accession>
<evidence type="ECO:0000256" key="2">
    <source>
        <dbReference type="ARBA" id="ARBA00022801"/>
    </source>
</evidence>
<dbReference type="STRING" id="1618550.UT39_C0008G0027"/>
<dbReference type="Pfam" id="PF00293">
    <property type="entry name" value="NUDIX"/>
    <property type="match status" value="1"/>
</dbReference>
<feature type="domain" description="Nudix hydrolase" evidence="4">
    <location>
        <begin position="20"/>
        <end position="152"/>
    </location>
</feature>